<dbReference type="RefSeq" id="WP_220780173.1">
    <property type="nucleotide sequence ID" value="NZ_BPEY01000012.1"/>
</dbReference>
<keyword evidence="1" id="KW-0732">Signal</keyword>
<accession>A0ABQ4P6F9</accession>
<organism evidence="2 3">
    <name type="scientific">Shewanella sairae</name>
    <dbReference type="NCBI Taxonomy" id="190310"/>
    <lineage>
        <taxon>Bacteria</taxon>
        <taxon>Pseudomonadati</taxon>
        <taxon>Pseudomonadota</taxon>
        <taxon>Gammaproteobacteria</taxon>
        <taxon>Alteromonadales</taxon>
        <taxon>Shewanellaceae</taxon>
        <taxon>Shewanella</taxon>
    </lineage>
</organism>
<feature type="chain" id="PRO_5045669707" description="DUF3426 domain-containing protein" evidence="1">
    <location>
        <begin position="18"/>
        <end position="104"/>
    </location>
</feature>
<gene>
    <name evidence="2" type="ORF">TUM4438_10910</name>
</gene>
<dbReference type="Proteomes" id="UP000887104">
    <property type="component" value="Unassembled WGS sequence"/>
</dbReference>
<keyword evidence="3" id="KW-1185">Reference proteome</keyword>
<reference evidence="2" key="1">
    <citation type="submission" date="2021-05" db="EMBL/GenBank/DDBJ databases">
        <title>Molecular characterization for Shewanella algae harboring chromosomal blaOXA-55-like strains isolated from clinical and environment sample.</title>
        <authorList>
            <person name="Ohama Y."/>
            <person name="Aoki K."/>
            <person name="Harada S."/>
            <person name="Moriya K."/>
            <person name="Ishii Y."/>
            <person name="Tateda K."/>
        </authorList>
    </citation>
    <scope>NUCLEOTIDE SEQUENCE</scope>
    <source>
        <strain evidence="2">JCM 11563</strain>
    </source>
</reference>
<protein>
    <recommendedName>
        <fullName evidence="4">DUF3426 domain-containing protein</fullName>
    </recommendedName>
</protein>
<evidence type="ECO:0000256" key="1">
    <source>
        <dbReference type="SAM" id="SignalP"/>
    </source>
</evidence>
<dbReference type="EMBL" id="BPEY01000012">
    <property type="protein sequence ID" value="GIU43003.1"/>
    <property type="molecule type" value="Genomic_DNA"/>
</dbReference>
<name>A0ABQ4P6F9_9GAMM</name>
<feature type="signal peptide" evidence="1">
    <location>
        <begin position="1"/>
        <end position="17"/>
    </location>
</feature>
<evidence type="ECO:0000313" key="3">
    <source>
        <dbReference type="Proteomes" id="UP000887104"/>
    </source>
</evidence>
<comment type="caution">
    <text evidence="2">The sequence shown here is derived from an EMBL/GenBank/DDBJ whole genome shotgun (WGS) entry which is preliminary data.</text>
</comment>
<sequence length="104" mass="11693">MKFILTLLIILPLFASANSDLITISNVNLEQTRTGMYSLKGIATNVSDTPLGSVFITYSTYNKGVKVEESPDVVSTLNPGERWEFEIILTKPFDNYKLQEIKVF</sequence>
<proteinExistence type="predicted"/>
<evidence type="ECO:0008006" key="4">
    <source>
        <dbReference type="Google" id="ProtNLM"/>
    </source>
</evidence>
<evidence type="ECO:0000313" key="2">
    <source>
        <dbReference type="EMBL" id="GIU43003.1"/>
    </source>
</evidence>
<dbReference type="InterPro" id="IPR047676">
    <property type="entry name" value="FxLYD_dom"/>
</dbReference>
<dbReference type="NCBIfam" id="NF038353">
    <property type="entry name" value="FxLYD_dom"/>
    <property type="match status" value="1"/>
</dbReference>